<dbReference type="GO" id="GO:0016787">
    <property type="term" value="F:hydrolase activity"/>
    <property type="evidence" value="ECO:0007669"/>
    <property type="project" value="UniProtKB-KW"/>
</dbReference>
<feature type="chain" id="PRO_5045321799" evidence="3">
    <location>
        <begin position="27"/>
        <end position="359"/>
    </location>
</feature>
<dbReference type="InterPro" id="IPR052193">
    <property type="entry name" value="Peptidase_C59"/>
</dbReference>
<organism evidence="5 6">
    <name type="scientific">Mycolicibacterium cyprinidarum</name>
    <dbReference type="NCBI Taxonomy" id="2860311"/>
    <lineage>
        <taxon>Bacteria</taxon>
        <taxon>Bacillati</taxon>
        <taxon>Actinomycetota</taxon>
        <taxon>Actinomycetes</taxon>
        <taxon>Mycobacteriales</taxon>
        <taxon>Mycobacteriaceae</taxon>
        <taxon>Mycolicibacterium</taxon>
    </lineage>
</organism>
<evidence type="ECO:0000256" key="3">
    <source>
        <dbReference type="SAM" id="SignalP"/>
    </source>
</evidence>
<accession>A0ABQ4V523</accession>
<dbReference type="InterPro" id="IPR029055">
    <property type="entry name" value="Ntn_hydrolases_N"/>
</dbReference>
<keyword evidence="3" id="KW-0732">Signal</keyword>
<name>A0ABQ4V523_9MYCO</name>
<evidence type="ECO:0000256" key="2">
    <source>
        <dbReference type="ARBA" id="ARBA00022801"/>
    </source>
</evidence>
<evidence type="ECO:0000313" key="6">
    <source>
        <dbReference type="Proteomes" id="UP001060504"/>
    </source>
</evidence>
<proteinExistence type="inferred from homology"/>
<feature type="signal peptide" evidence="3">
    <location>
        <begin position="1"/>
        <end position="26"/>
    </location>
</feature>
<dbReference type="PANTHER" id="PTHR35527">
    <property type="entry name" value="CHOLOYLGLYCINE HYDROLASE"/>
    <property type="match status" value="1"/>
</dbReference>
<dbReference type="Pfam" id="PF02275">
    <property type="entry name" value="CBAH"/>
    <property type="match status" value="1"/>
</dbReference>
<protein>
    <submittedName>
        <fullName evidence="5">Choloylglycine hydrolase</fullName>
    </submittedName>
</protein>
<dbReference type="InterPro" id="IPR029132">
    <property type="entry name" value="CBAH/NAAA_C"/>
</dbReference>
<keyword evidence="2 5" id="KW-0378">Hydrolase</keyword>
<comment type="caution">
    <text evidence="5">The sequence shown here is derived from an EMBL/GenBank/DDBJ whole genome shotgun (WGS) entry which is preliminary data.</text>
</comment>
<dbReference type="PROSITE" id="PS51257">
    <property type="entry name" value="PROKAR_LIPOPROTEIN"/>
    <property type="match status" value="1"/>
</dbReference>
<evidence type="ECO:0000256" key="1">
    <source>
        <dbReference type="ARBA" id="ARBA00006625"/>
    </source>
</evidence>
<dbReference type="SUPFAM" id="SSF56235">
    <property type="entry name" value="N-terminal nucleophile aminohydrolases (Ntn hydrolases)"/>
    <property type="match status" value="1"/>
</dbReference>
<sequence length="359" mass="38848">MRLRMVPRLVVALCAGILLFSSAATAQACSRVTWLGPDGTVITGRSMDWPYSFNSHLYVIPRGFTQNGAGGVNSLTWTSKYGAVQVAGTTDPNGPIDGVFDGMNETGLVANLLYLGEADFGQAPSDDRPRLSFAGWVQYVLTSFATVNEVVDAFSDPSIFIVPIDFGPTHSAKPTVHMSVSDASGDSAIIEYLDGKPVIHHGRQYQVMTNSPTYDEQLLLNGAWEGQDLNKNLPGSIQSKDRFVRASYYLSKLPQTTDQRQAVAGVLSVIRNVSVPWGVGDPQHPNLSPTYWRSVADSTAKVYYFESTLSPNIVWVNLKDLNFDPGSGIRAVAVEGNYSLIGNINAKLLPVAPISFLAP</sequence>
<dbReference type="PANTHER" id="PTHR35527:SF2">
    <property type="entry name" value="HYDROLASE"/>
    <property type="match status" value="1"/>
</dbReference>
<dbReference type="EMBL" id="BPRH01000682">
    <property type="protein sequence ID" value="GJF10447.1"/>
    <property type="molecule type" value="Genomic_DNA"/>
</dbReference>
<keyword evidence="6" id="KW-1185">Reference proteome</keyword>
<dbReference type="CDD" id="cd01902">
    <property type="entry name" value="Ntn_CGH"/>
    <property type="match status" value="1"/>
</dbReference>
<dbReference type="Proteomes" id="UP001060504">
    <property type="component" value="Unassembled WGS sequence"/>
</dbReference>
<evidence type="ECO:0000259" key="4">
    <source>
        <dbReference type="Pfam" id="PF02275"/>
    </source>
</evidence>
<comment type="similarity">
    <text evidence="1">Belongs to the peptidase C59 family.</text>
</comment>
<reference evidence="5 6" key="1">
    <citation type="submission" date="2021-08" db="EMBL/GenBank/DDBJ databases">
        <title>Draft genome sequence of Mycolicibacterium sp. NGTWS1702 strain.</title>
        <authorList>
            <person name="Matsumoto M."/>
            <person name="Tang B.C.C."/>
            <person name="Machida Y."/>
            <person name="Matoyama H."/>
            <person name="Kishihara T."/>
            <person name="Sato S."/>
            <person name="Kondo I."/>
            <person name="Sano M."/>
            <person name="Kato G."/>
        </authorList>
    </citation>
    <scope>NUCLEOTIDE SEQUENCE [LARGE SCALE GENOMIC DNA]</scope>
    <source>
        <strain evidence="5 6">NGTWSNA01</strain>
    </source>
</reference>
<evidence type="ECO:0000313" key="5">
    <source>
        <dbReference type="EMBL" id="GJF10447.1"/>
    </source>
</evidence>
<gene>
    <name evidence="5" type="ORF">NGTWS1702_06220</name>
</gene>
<dbReference type="Gene3D" id="3.60.60.10">
    <property type="entry name" value="Penicillin V Acylase, Chain A"/>
    <property type="match status" value="1"/>
</dbReference>
<feature type="domain" description="Choloylglycine hydrolase/NAAA C-terminal" evidence="4">
    <location>
        <begin position="29"/>
        <end position="324"/>
    </location>
</feature>